<proteinExistence type="predicted"/>
<feature type="domain" description="Restriction endonuclease type II-like" evidence="1">
    <location>
        <begin position="115"/>
        <end position="193"/>
    </location>
</feature>
<gene>
    <name evidence="2" type="ORF">UFOPK3992_01854</name>
</gene>
<organism evidence="2">
    <name type="scientific">freshwater metagenome</name>
    <dbReference type="NCBI Taxonomy" id="449393"/>
    <lineage>
        <taxon>unclassified sequences</taxon>
        <taxon>metagenomes</taxon>
        <taxon>ecological metagenomes</taxon>
    </lineage>
</organism>
<reference evidence="2" key="1">
    <citation type="submission" date="2020-05" db="EMBL/GenBank/DDBJ databases">
        <authorList>
            <person name="Chiriac C."/>
            <person name="Salcher M."/>
            <person name="Ghai R."/>
            <person name="Kavagutti S V."/>
        </authorList>
    </citation>
    <scope>NUCLEOTIDE SEQUENCE</scope>
</reference>
<dbReference type="EMBL" id="CAFBOZ010000326">
    <property type="protein sequence ID" value="CAB5023587.1"/>
    <property type="molecule type" value="Genomic_DNA"/>
</dbReference>
<dbReference type="AlphaFoldDB" id="A0A6J7R0Q9"/>
<dbReference type="Pfam" id="PF18741">
    <property type="entry name" value="MTES_1575"/>
    <property type="match status" value="1"/>
</dbReference>
<protein>
    <submittedName>
        <fullName evidence="2">Unannotated protein</fullName>
    </submittedName>
</protein>
<dbReference type="Gene3D" id="3.40.960.10">
    <property type="entry name" value="VSR Endonuclease"/>
    <property type="match status" value="1"/>
</dbReference>
<dbReference type="SUPFAM" id="SSF52980">
    <property type="entry name" value="Restriction endonuclease-like"/>
    <property type="match status" value="1"/>
</dbReference>
<sequence>MPRLGGVRLLRDDLPRQVREIRGLHLAAPIDALLDTVISVTVPQSRELLDLALQRRWLTADDWFDAVHVRLGRGRAGAARLRRLSLSIAEGTHSDGERRCARLFRAAGITDWVANYVVRDQHGRPRAELDFAFPHLRLCIEIDGRAAHSGASAFEHDRRRQNALSLDGWTVLRFTWHQLVYEPEWVVAQVRTAMAMCAARLR</sequence>
<name>A0A6J7R0Q9_9ZZZZ</name>
<accession>A0A6J7R0Q9</accession>
<dbReference type="InterPro" id="IPR049468">
    <property type="entry name" value="Restrct_endonuc-II-like_dom"/>
</dbReference>
<dbReference type="InterPro" id="IPR011335">
    <property type="entry name" value="Restrct_endonuc-II-like"/>
</dbReference>
<evidence type="ECO:0000313" key="2">
    <source>
        <dbReference type="EMBL" id="CAB5023587.1"/>
    </source>
</evidence>
<evidence type="ECO:0000259" key="1">
    <source>
        <dbReference type="Pfam" id="PF18741"/>
    </source>
</evidence>